<dbReference type="AlphaFoldDB" id="A0A928VSM4"/>
<keyword evidence="3 14" id="KW-0813">Transport</keyword>
<name>A0A928VSM4_9CYAN</name>
<feature type="modified residue" description="N4-methylasparagine" evidence="13">
    <location>
        <position position="71"/>
    </location>
</feature>
<dbReference type="EMBL" id="JADEXQ010000142">
    <property type="protein sequence ID" value="MBE9033012.1"/>
    <property type="molecule type" value="Genomic_DNA"/>
</dbReference>
<evidence type="ECO:0000256" key="6">
    <source>
        <dbReference type="ARBA" id="ARBA00022738"/>
    </source>
</evidence>
<evidence type="ECO:0000256" key="11">
    <source>
        <dbReference type="ARBA" id="ARBA00023307"/>
    </source>
</evidence>
<dbReference type="GO" id="GO:0015979">
    <property type="term" value="P:photosynthesis"/>
    <property type="evidence" value="ECO:0007669"/>
    <property type="project" value="UniProtKB-KW"/>
</dbReference>
<dbReference type="InterPro" id="IPR012128">
    <property type="entry name" value="Phycobilisome_asu/bsu"/>
</dbReference>
<evidence type="ECO:0000256" key="9">
    <source>
        <dbReference type="ARBA" id="ARBA00023078"/>
    </source>
</evidence>
<evidence type="ECO:0000256" key="8">
    <source>
        <dbReference type="ARBA" id="ARBA00022991"/>
    </source>
</evidence>
<dbReference type="Proteomes" id="UP000625316">
    <property type="component" value="Unassembled WGS sequence"/>
</dbReference>
<keyword evidence="5" id="KW-0042">Antenna complex</keyword>
<dbReference type="PIRSF" id="PIRSF000081">
    <property type="entry name" value="Phycocyanin"/>
    <property type="match status" value="1"/>
</dbReference>
<dbReference type="CDD" id="cd12125">
    <property type="entry name" value="APC_alpha"/>
    <property type="match status" value="1"/>
</dbReference>
<evidence type="ECO:0000256" key="1">
    <source>
        <dbReference type="ARBA" id="ARBA00004170"/>
    </source>
</evidence>
<reference evidence="15" key="1">
    <citation type="submission" date="2020-10" db="EMBL/GenBank/DDBJ databases">
        <authorList>
            <person name="Castelo-Branco R."/>
            <person name="Eusebio N."/>
            <person name="Adriana R."/>
            <person name="Vieira A."/>
            <person name="Brugerolle De Fraissinette N."/>
            <person name="Rezende De Castro R."/>
            <person name="Schneider M.P."/>
            <person name="Vasconcelos V."/>
            <person name="Leao P.N."/>
        </authorList>
    </citation>
    <scope>NUCLEOTIDE SEQUENCE</scope>
    <source>
        <strain evidence="15">LEGE 11480</strain>
    </source>
</reference>
<comment type="caution">
    <text evidence="15">The sequence shown here is derived from an EMBL/GenBank/DDBJ whole genome shotgun (WGS) entry which is preliminary data.</text>
</comment>
<comment type="subcellular location">
    <subcellularLocation>
        <location evidence="14">Cellular thylakoid membrane</location>
        <topology evidence="14">Peripheral membrane protein</topology>
        <orientation evidence="14">Cytoplasmic side</orientation>
    </subcellularLocation>
    <subcellularLocation>
        <location evidence="1">Membrane</location>
        <topology evidence="1">Peripheral membrane protein</topology>
    </subcellularLocation>
</comment>
<dbReference type="SUPFAM" id="SSF46458">
    <property type="entry name" value="Globin-like"/>
    <property type="match status" value="1"/>
</dbReference>
<evidence type="ECO:0000256" key="5">
    <source>
        <dbReference type="ARBA" id="ARBA00022549"/>
    </source>
</evidence>
<dbReference type="InterPro" id="IPR038719">
    <property type="entry name" value="Phycobilisome_asu/bsu_sf"/>
</dbReference>
<organism evidence="15 16">
    <name type="scientific">Romeriopsis navalis LEGE 11480</name>
    <dbReference type="NCBI Taxonomy" id="2777977"/>
    <lineage>
        <taxon>Bacteria</taxon>
        <taxon>Bacillati</taxon>
        <taxon>Cyanobacteriota</taxon>
        <taxon>Cyanophyceae</taxon>
        <taxon>Leptolyngbyales</taxon>
        <taxon>Leptolyngbyaceae</taxon>
        <taxon>Romeriopsis</taxon>
        <taxon>Romeriopsis navalis</taxon>
    </lineage>
</organism>
<evidence type="ECO:0000256" key="2">
    <source>
        <dbReference type="ARBA" id="ARBA00008182"/>
    </source>
</evidence>
<evidence type="ECO:0000256" key="12">
    <source>
        <dbReference type="PIRSR" id="PIRSR000081-1"/>
    </source>
</evidence>
<protein>
    <submittedName>
        <fullName evidence="15">Allophycocyanin</fullName>
    </submittedName>
</protein>
<evidence type="ECO:0000256" key="10">
    <source>
        <dbReference type="ARBA" id="ARBA00023136"/>
    </source>
</evidence>
<evidence type="ECO:0000256" key="7">
    <source>
        <dbReference type="ARBA" id="ARBA00022982"/>
    </source>
</evidence>
<dbReference type="PANTHER" id="PTHR34011">
    <property type="entry name" value="PHYCOBILISOME 32.1 KDA LINKER POLYPEPTIDE, PHYCOCYANIN-ASSOCIATED, ROD 2-RELATED"/>
    <property type="match status" value="1"/>
</dbReference>
<feature type="binding site" evidence="12">
    <location>
        <position position="81"/>
    </location>
    <ligand>
        <name>(2R,3E)-phycocyanobilin</name>
        <dbReference type="ChEBI" id="CHEBI:85275"/>
        <label>1</label>
    </ligand>
</feature>
<dbReference type="GO" id="GO:0030089">
    <property type="term" value="C:phycobilisome"/>
    <property type="evidence" value="ECO:0007669"/>
    <property type="project" value="UniProtKB-KW"/>
</dbReference>
<dbReference type="RefSeq" id="WP_264327826.1">
    <property type="nucleotide sequence ID" value="NZ_JADEXQ010000142.1"/>
</dbReference>
<accession>A0A928VSM4</accession>
<evidence type="ECO:0000256" key="4">
    <source>
        <dbReference type="ARBA" id="ARBA00022531"/>
    </source>
</evidence>
<keyword evidence="8 14" id="KW-0157">Chromophore</keyword>
<comment type="similarity">
    <text evidence="2 14">Belongs to the phycobiliprotein family.</text>
</comment>
<evidence type="ECO:0000313" key="15">
    <source>
        <dbReference type="EMBL" id="MBE9033012.1"/>
    </source>
</evidence>
<evidence type="ECO:0000313" key="16">
    <source>
        <dbReference type="Proteomes" id="UP000625316"/>
    </source>
</evidence>
<evidence type="ECO:0000256" key="14">
    <source>
        <dbReference type="RuleBase" id="RU004438"/>
    </source>
</evidence>
<feature type="binding site" evidence="12">
    <location>
        <position position="71"/>
    </location>
    <ligand>
        <name>(2R,3E)-phycocyanobilin</name>
        <dbReference type="ChEBI" id="CHEBI:85275"/>
        <label>1</label>
    </ligand>
</feature>
<dbReference type="Pfam" id="PF00502">
    <property type="entry name" value="Phycobilisome"/>
    <property type="match status" value="1"/>
</dbReference>
<dbReference type="PANTHER" id="PTHR34011:SF2">
    <property type="entry name" value="ALLOPHYCOCYANIN ALPHA CHAIN"/>
    <property type="match status" value="1"/>
</dbReference>
<keyword evidence="9 14" id="KW-0793">Thylakoid</keyword>
<keyword evidence="10 14" id="KW-0472">Membrane</keyword>
<dbReference type="Gene3D" id="1.10.490.20">
    <property type="entry name" value="Phycocyanins"/>
    <property type="match status" value="1"/>
</dbReference>
<keyword evidence="7 14" id="KW-0249">Electron transport</keyword>
<dbReference type="InterPro" id="IPR009050">
    <property type="entry name" value="Globin-like_sf"/>
</dbReference>
<keyword evidence="16" id="KW-1185">Reference proteome</keyword>
<keyword evidence="11 14" id="KW-0089">Bile pigment</keyword>
<sequence>MSVVSQVILQADDELRYPTSGELQSMQNFFRTGMQRTRVAAILTENEKRIIDDASQKLWKIHPDYIAAGGNAAGGKQRAQCLRDYGWYLRLVTYGVLAGDKEPIETIGLIGAREMYNSLGVPMAGMVDAVKCLKDVALNLLNDADAAETGPYFDFIVQYLEG</sequence>
<gene>
    <name evidence="15" type="ORF">IQ266_25070</name>
</gene>
<keyword evidence="6 14" id="KW-0605">Phycobilisome</keyword>
<proteinExistence type="inferred from homology"/>
<keyword evidence="4 14" id="KW-0602">Photosynthesis</keyword>
<evidence type="ECO:0000256" key="13">
    <source>
        <dbReference type="PIRSR" id="PIRSR000081-2"/>
    </source>
</evidence>
<evidence type="ECO:0000256" key="3">
    <source>
        <dbReference type="ARBA" id="ARBA00022448"/>
    </source>
</evidence>
<dbReference type="GO" id="GO:0031676">
    <property type="term" value="C:plasma membrane-derived thylakoid membrane"/>
    <property type="evidence" value="ECO:0007669"/>
    <property type="project" value="UniProtKB-SubCell"/>
</dbReference>